<evidence type="ECO:0000259" key="1">
    <source>
        <dbReference type="PROSITE" id="PS50144"/>
    </source>
</evidence>
<name>A0A8X6I851_9ARAC</name>
<dbReference type="Pfam" id="PF22486">
    <property type="entry name" value="MATH_2"/>
    <property type="match status" value="1"/>
</dbReference>
<dbReference type="Proteomes" id="UP000886998">
    <property type="component" value="Unassembled WGS sequence"/>
</dbReference>
<dbReference type="CDD" id="cd00121">
    <property type="entry name" value="MATH"/>
    <property type="match status" value="1"/>
</dbReference>
<proteinExistence type="predicted"/>
<accession>A0A8X6I851</accession>
<dbReference type="InterPro" id="IPR002083">
    <property type="entry name" value="MATH/TRAF_dom"/>
</dbReference>
<feature type="domain" description="MATH" evidence="1">
    <location>
        <begin position="1"/>
        <end position="102"/>
    </location>
</feature>
<dbReference type="InterPro" id="IPR008974">
    <property type="entry name" value="TRAF-like"/>
</dbReference>
<dbReference type="PROSITE" id="PS50144">
    <property type="entry name" value="MATH"/>
    <property type="match status" value="1"/>
</dbReference>
<gene>
    <name evidence="2" type="ORF">TNIN_390531</name>
</gene>
<keyword evidence="3" id="KW-1185">Reference proteome</keyword>
<protein>
    <recommendedName>
        <fullName evidence="1">MATH domain-containing protein</fullName>
    </recommendedName>
</protein>
<dbReference type="AlphaFoldDB" id="A0A8X6I851"/>
<dbReference type="SUPFAM" id="SSF49599">
    <property type="entry name" value="TRAF domain-like"/>
    <property type="match status" value="1"/>
</dbReference>
<evidence type="ECO:0000313" key="3">
    <source>
        <dbReference type="Proteomes" id="UP000886998"/>
    </source>
</evidence>
<dbReference type="OrthoDB" id="6467360at2759"/>
<dbReference type="EMBL" id="BMAV01024660">
    <property type="protein sequence ID" value="GFS35032.1"/>
    <property type="molecule type" value="Genomic_DNA"/>
</dbReference>
<sequence length="131" mass="14790">MEKTNWRLVLYPKGKTENSKDFISLDLIKGEDRKGPDRVMVCFEFSILATDGSVLVSRGTILCSFVRGLSMGFASFVKCDEVLKTRMKDYLPVNVLTVRCTMWKNIYEDGGIGSCFVRTQIQVEHGHLCGI</sequence>
<reference evidence="2" key="1">
    <citation type="submission" date="2020-08" db="EMBL/GenBank/DDBJ databases">
        <title>Multicomponent nature underlies the extraordinary mechanical properties of spider dragline silk.</title>
        <authorList>
            <person name="Kono N."/>
            <person name="Nakamura H."/>
            <person name="Mori M."/>
            <person name="Yoshida Y."/>
            <person name="Ohtoshi R."/>
            <person name="Malay A.D."/>
            <person name="Moran D.A.P."/>
            <person name="Tomita M."/>
            <person name="Numata K."/>
            <person name="Arakawa K."/>
        </authorList>
    </citation>
    <scope>NUCLEOTIDE SEQUENCE</scope>
</reference>
<organism evidence="2 3">
    <name type="scientific">Trichonephila inaurata madagascariensis</name>
    <dbReference type="NCBI Taxonomy" id="2747483"/>
    <lineage>
        <taxon>Eukaryota</taxon>
        <taxon>Metazoa</taxon>
        <taxon>Ecdysozoa</taxon>
        <taxon>Arthropoda</taxon>
        <taxon>Chelicerata</taxon>
        <taxon>Arachnida</taxon>
        <taxon>Araneae</taxon>
        <taxon>Araneomorphae</taxon>
        <taxon>Entelegynae</taxon>
        <taxon>Araneoidea</taxon>
        <taxon>Nephilidae</taxon>
        <taxon>Trichonephila</taxon>
        <taxon>Trichonephila inaurata</taxon>
    </lineage>
</organism>
<dbReference type="Gene3D" id="2.60.210.10">
    <property type="entry name" value="Apoptosis, Tumor Necrosis Factor Receptor Associated Protein 2, Chain A"/>
    <property type="match status" value="1"/>
</dbReference>
<comment type="caution">
    <text evidence="2">The sequence shown here is derived from an EMBL/GenBank/DDBJ whole genome shotgun (WGS) entry which is preliminary data.</text>
</comment>
<evidence type="ECO:0000313" key="2">
    <source>
        <dbReference type="EMBL" id="GFS35032.1"/>
    </source>
</evidence>